<dbReference type="OrthoDB" id="9796196at2"/>
<feature type="domain" description="N-(5'phosphoribosyl) anthranilate isomerase (PRAI)" evidence="11">
    <location>
        <begin position="7"/>
        <end position="201"/>
    </location>
</feature>
<comment type="caution">
    <text evidence="12">The sequence shown here is derived from an EMBL/GenBank/DDBJ whole genome shotgun (WGS) entry which is preliminary data.</text>
</comment>
<dbReference type="HAMAP" id="MF_00135">
    <property type="entry name" value="PRAI"/>
    <property type="match status" value="1"/>
</dbReference>
<evidence type="ECO:0000256" key="9">
    <source>
        <dbReference type="ARBA" id="ARBA00023235"/>
    </source>
</evidence>
<keyword evidence="9 10" id="KW-0413">Isomerase</keyword>
<dbReference type="EMBL" id="JTDO01000013">
    <property type="protein sequence ID" value="KLT72426.1"/>
    <property type="molecule type" value="Genomic_DNA"/>
</dbReference>
<gene>
    <name evidence="10" type="primary">trpF</name>
    <name evidence="12" type="ORF">PL75_08505</name>
</gene>
<dbReference type="AlphaFoldDB" id="A0A0J0YQM2"/>
<evidence type="ECO:0000256" key="1">
    <source>
        <dbReference type="ARBA" id="ARBA00001164"/>
    </source>
</evidence>
<evidence type="ECO:0000256" key="6">
    <source>
        <dbReference type="ARBA" id="ARBA00022605"/>
    </source>
</evidence>
<keyword evidence="13" id="KW-1185">Reference proteome</keyword>
<dbReference type="Gene3D" id="3.20.20.70">
    <property type="entry name" value="Aldolase class I"/>
    <property type="match status" value="1"/>
</dbReference>
<dbReference type="UniPathway" id="UPA00035">
    <property type="reaction ID" value="UER00042"/>
</dbReference>
<evidence type="ECO:0000259" key="11">
    <source>
        <dbReference type="Pfam" id="PF00697"/>
    </source>
</evidence>
<reference evidence="12 13" key="1">
    <citation type="submission" date="2014-11" db="EMBL/GenBank/DDBJ databases">
        <title>Genome of a novel goose pathogen.</title>
        <authorList>
            <person name="Hansen C.M."/>
            <person name="Hueffer K."/>
            <person name="Choi S.C."/>
        </authorList>
    </citation>
    <scope>NUCLEOTIDE SEQUENCE [LARGE SCALE GENOMIC DNA]</scope>
    <source>
        <strain evidence="12 13">KH1503</strain>
    </source>
</reference>
<evidence type="ECO:0000256" key="2">
    <source>
        <dbReference type="ARBA" id="ARBA00004664"/>
    </source>
</evidence>
<sequence length="205" mass="22227">MNQVRTKICGITSPEDAYMVAEAGADAIGLVFYEKSKRFVDIATAQTVVRALPPFVSVVALFVNASQVRIQEVLAAVPIDVLQFHGDETADFCRSFGRPYLKAVRVRNTQDILDAAQAYPDARGILFDAHIEGEYGGTGLSFDWQLLPEKINHHWILSGGLSPENVTQAVKLTGALAVDVSSGVELVPGIKSKEKVRAFIANAQL</sequence>
<dbReference type="NCBIfam" id="NF002299">
    <property type="entry name" value="PRK01222.1-6"/>
    <property type="match status" value="1"/>
</dbReference>
<dbReference type="SUPFAM" id="SSF51366">
    <property type="entry name" value="Ribulose-phoshate binding barrel"/>
    <property type="match status" value="1"/>
</dbReference>
<evidence type="ECO:0000256" key="10">
    <source>
        <dbReference type="HAMAP-Rule" id="MF_00135"/>
    </source>
</evidence>
<dbReference type="Pfam" id="PF00697">
    <property type="entry name" value="PRAI"/>
    <property type="match status" value="1"/>
</dbReference>
<dbReference type="PANTHER" id="PTHR42894:SF1">
    <property type="entry name" value="N-(5'-PHOSPHORIBOSYL)ANTHRANILATE ISOMERASE"/>
    <property type="match status" value="1"/>
</dbReference>
<dbReference type="NCBIfam" id="NF002298">
    <property type="entry name" value="PRK01222.1-4"/>
    <property type="match status" value="1"/>
</dbReference>
<dbReference type="EC" id="5.3.1.24" evidence="4 10"/>
<dbReference type="STRING" id="1470200.PL75_08505"/>
<evidence type="ECO:0000313" key="12">
    <source>
        <dbReference type="EMBL" id="KLT72426.1"/>
    </source>
</evidence>
<accession>A0A0J0YQM2</accession>
<comment type="similarity">
    <text evidence="3 10">Belongs to the TrpF family.</text>
</comment>
<keyword evidence="7 10" id="KW-0822">Tryptophan biosynthesis</keyword>
<evidence type="ECO:0000313" key="13">
    <source>
        <dbReference type="Proteomes" id="UP000036027"/>
    </source>
</evidence>
<dbReference type="FunFam" id="3.20.20.70:FF:000075">
    <property type="entry name" value="Tryptophan biosynthesis protein TRP1"/>
    <property type="match status" value="1"/>
</dbReference>
<dbReference type="InterPro" id="IPR011060">
    <property type="entry name" value="RibuloseP-bd_barrel"/>
</dbReference>
<comment type="catalytic activity">
    <reaction evidence="1 10">
        <text>N-(5-phospho-beta-D-ribosyl)anthranilate = 1-(2-carboxyphenylamino)-1-deoxy-D-ribulose 5-phosphate</text>
        <dbReference type="Rhea" id="RHEA:21540"/>
        <dbReference type="ChEBI" id="CHEBI:18277"/>
        <dbReference type="ChEBI" id="CHEBI:58613"/>
        <dbReference type="EC" id="5.3.1.24"/>
    </reaction>
</comment>
<evidence type="ECO:0000256" key="8">
    <source>
        <dbReference type="ARBA" id="ARBA00023141"/>
    </source>
</evidence>
<dbReference type="InterPro" id="IPR013785">
    <property type="entry name" value="Aldolase_TIM"/>
</dbReference>
<dbReference type="GO" id="GO:0000162">
    <property type="term" value="P:L-tryptophan biosynthetic process"/>
    <property type="evidence" value="ECO:0007669"/>
    <property type="project" value="UniProtKB-UniRule"/>
</dbReference>
<evidence type="ECO:0000256" key="3">
    <source>
        <dbReference type="ARBA" id="ARBA00007571"/>
    </source>
</evidence>
<dbReference type="CDD" id="cd00405">
    <property type="entry name" value="PRAI"/>
    <property type="match status" value="1"/>
</dbReference>
<keyword evidence="8 10" id="KW-0057">Aromatic amino acid biosynthesis</keyword>
<dbReference type="InterPro" id="IPR044643">
    <property type="entry name" value="TrpF_fam"/>
</dbReference>
<dbReference type="InterPro" id="IPR001240">
    <property type="entry name" value="PRAI_dom"/>
</dbReference>
<dbReference type="Proteomes" id="UP000036027">
    <property type="component" value="Unassembled WGS sequence"/>
</dbReference>
<comment type="pathway">
    <text evidence="2 10">Amino-acid biosynthesis; L-tryptophan biosynthesis; L-tryptophan from chorismate: step 3/5.</text>
</comment>
<evidence type="ECO:0000256" key="5">
    <source>
        <dbReference type="ARBA" id="ARBA00022272"/>
    </source>
</evidence>
<evidence type="ECO:0000256" key="4">
    <source>
        <dbReference type="ARBA" id="ARBA00012572"/>
    </source>
</evidence>
<proteinExistence type="inferred from homology"/>
<keyword evidence="6 10" id="KW-0028">Amino-acid biosynthesis</keyword>
<dbReference type="PATRIC" id="fig|1470200.3.peg.629"/>
<name>A0A0J0YQM2_9NEIS</name>
<protein>
    <recommendedName>
        <fullName evidence="5 10">N-(5'-phosphoribosyl)anthranilate isomerase</fullName>
        <shortName evidence="10">PRAI</shortName>
        <ecNumber evidence="4 10">5.3.1.24</ecNumber>
    </recommendedName>
</protein>
<evidence type="ECO:0000256" key="7">
    <source>
        <dbReference type="ARBA" id="ARBA00022822"/>
    </source>
</evidence>
<dbReference type="GO" id="GO:0004640">
    <property type="term" value="F:phosphoribosylanthranilate isomerase activity"/>
    <property type="evidence" value="ECO:0007669"/>
    <property type="project" value="UniProtKB-UniRule"/>
</dbReference>
<organism evidence="12 13">
    <name type="scientific">Neisseria arctica</name>
    <dbReference type="NCBI Taxonomy" id="1470200"/>
    <lineage>
        <taxon>Bacteria</taxon>
        <taxon>Pseudomonadati</taxon>
        <taxon>Pseudomonadota</taxon>
        <taxon>Betaproteobacteria</taxon>
        <taxon>Neisseriales</taxon>
        <taxon>Neisseriaceae</taxon>
        <taxon>Neisseria</taxon>
    </lineage>
</organism>
<dbReference type="PANTHER" id="PTHR42894">
    <property type="entry name" value="N-(5'-PHOSPHORIBOSYL)ANTHRANILATE ISOMERASE"/>
    <property type="match status" value="1"/>
</dbReference>